<dbReference type="InterPro" id="IPR001304">
    <property type="entry name" value="C-type_lectin-like"/>
</dbReference>
<dbReference type="SUPFAM" id="SSF56436">
    <property type="entry name" value="C-type lectin-like"/>
    <property type="match status" value="1"/>
</dbReference>
<keyword evidence="4" id="KW-1185">Reference proteome</keyword>
<dbReference type="InterPro" id="IPR016187">
    <property type="entry name" value="CTDL_fold"/>
</dbReference>
<dbReference type="InterPro" id="IPR016186">
    <property type="entry name" value="C-type_lectin-like/link_sf"/>
</dbReference>
<evidence type="ECO:0000313" key="4">
    <source>
        <dbReference type="Proteomes" id="UP000887568"/>
    </source>
</evidence>
<dbReference type="PROSITE" id="PS51257">
    <property type="entry name" value="PROKAR_LIPOPROTEIN"/>
    <property type="match status" value="1"/>
</dbReference>
<dbReference type="OrthoDB" id="441660at2759"/>
<dbReference type="PROSITE" id="PS50041">
    <property type="entry name" value="C_TYPE_LECTIN_2"/>
    <property type="match status" value="1"/>
</dbReference>
<dbReference type="AlphaFoldDB" id="A0A914AKA0"/>
<sequence length="218" mass="24651">MAGRCEFLMTFALGVAVFSTGVGACPSGWKQWNQACYGFFQEPMSWTEADNFCQDRGSSLVVPHSRAENDFVWQMVVERSAPRVMPERGLWLGCYRVSTDGELVCSGGTEELKFYNWAPGHPKMNGYKQCVRFLIKGEGKWGSGSCKRHTKYPVCKKIVQPPVRCMQANANGRFVSDSQMLQQRACLYLHQNGFDIYVLALDWKGLYSNHSTVTVQLF</sequence>
<dbReference type="RefSeq" id="XP_038063996.1">
    <property type="nucleotide sequence ID" value="XM_038208068.1"/>
</dbReference>
<feature type="chain" id="PRO_5036779152" description="C-type lectin domain-containing protein" evidence="1">
    <location>
        <begin position="25"/>
        <end position="218"/>
    </location>
</feature>
<evidence type="ECO:0000256" key="1">
    <source>
        <dbReference type="SAM" id="SignalP"/>
    </source>
</evidence>
<dbReference type="InterPro" id="IPR050111">
    <property type="entry name" value="C-type_lectin/snaclec_domain"/>
</dbReference>
<dbReference type="Proteomes" id="UP000887568">
    <property type="component" value="Unplaced"/>
</dbReference>
<dbReference type="EnsemblMetazoa" id="XM_038208068.1">
    <property type="protein sequence ID" value="XP_038063996.1"/>
    <property type="gene ID" value="LOC119734531"/>
</dbReference>
<proteinExistence type="predicted"/>
<reference evidence="3" key="1">
    <citation type="submission" date="2022-11" db="UniProtKB">
        <authorList>
            <consortium name="EnsemblMetazoa"/>
        </authorList>
    </citation>
    <scope>IDENTIFICATION</scope>
</reference>
<organism evidence="3 4">
    <name type="scientific">Patiria miniata</name>
    <name type="common">Bat star</name>
    <name type="synonym">Asterina miniata</name>
    <dbReference type="NCBI Taxonomy" id="46514"/>
    <lineage>
        <taxon>Eukaryota</taxon>
        <taxon>Metazoa</taxon>
        <taxon>Echinodermata</taxon>
        <taxon>Eleutherozoa</taxon>
        <taxon>Asterozoa</taxon>
        <taxon>Asteroidea</taxon>
        <taxon>Valvatacea</taxon>
        <taxon>Valvatida</taxon>
        <taxon>Asterinidae</taxon>
        <taxon>Patiria</taxon>
    </lineage>
</organism>
<dbReference type="PANTHER" id="PTHR22803">
    <property type="entry name" value="MANNOSE, PHOSPHOLIPASE, LECTIN RECEPTOR RELATED"/>
    <property type="match status" value="1"/>
</dbReference>
<feature type="signal peptide" evidence="1">
    <location>
        <begin position="1"/>
        <end position="24"/>
    </location>
</feature>
<dbReference type="Pfam" id="PF00059">
    <property type="entry name" value="Lectin_C"/>
    <property type="match status" value="1"/>
</dbReference>
<accession>A0A914AKA0</accession>
<dbReference type="SMART" id="SM00034">
    <property type="entry name" value="CLECT"/>
    <property type="match status" value="1"/>
</dbReference>
<feature type="domain" description="C-type lectin" evidence="2">
    <location>
        <begin position="32"/>
        <end position="152"/>
    </location>
</feature>
<evidence type="ECO:0000259" key="2">
    <source>
        <dbReference type="PROSITE" id="PS50041"/>
    </source>
</evidence>
<name>A0A914AKA0_PATMI</name>
<keyword evidence="1" id="KW-0732">Signal</keyword>
<evidence type="ECO:0000313" key="3">
    <source>
        <dbReference type="EnsemblMetazoa" id="XP_038063996.1"/>
    </source>
</evidence>
<dbReference type="Gene3D" id="3.10.100.10">
    <property type="entry name" value="Mannose-Binding Protein A, subunit A"/>
    <property type="match status" value="1"/>
</dbReference>
<protein>
    <recommendedName>
        <fullName evidence="2">C-type lectin domain-containing protein</fullName>
    </recommendedName>
</protein>
<dbReference type="GeneID" id="119734531"/>
<dbReference type="CDD" id="cd00037">
    <property type="entry name" value="CLECT"/>
    <property type="match status" value="1"/>
</dbReference>